<feature type="region of interest" description="Disordered" evidence="2">
    <location>
        <begin position="1"/>
        <end position="21"/>
    </location>
</feature>
<dbReference type="InterPro" id="IPR036890">
    <property type="entry name" value="HATPase_C_sf"/>
</dbReference>
<keyword evidence="1" id="KW-0723">Serine/threonine-protein kinase</keyword>
<organism evidence="4 5">
    <name type="scientific">Saccharothrix algeriensis</name>
    <dbReference type="NCBI Taxonomy" id="173560"/>
    <lineage>
        <taxon>Bacteria</taxon>
        <taxon>Bacillati</taxon>
        <taxon>Actinomycetota</taxon>
        <taxon>Actinomycetes</taxon>
        <taxon>Pseudonocardiales</taxon>
        <taxon>Pseudonocardiaceae</taxon>
        <taxon>Saccharothrix</taxon>
    </lineage>
</organism>
<keyword evidence="4" id="KW-0547">Nucleotide-binding</keyword>
<dbReference type="InterPro" id="IPR050267">
    <property type="entry name" value="Anti-sigma-factor_SerPK"/>
</dbReference>
<evidence type="ECO:0000256" key="1">
    <source>
        <dbReference type="ARBA" id="ARBA00022527"/>
    </source>
</evidence>
<keyword evidence="1" id="KW-0418">Kinase</keyword>
<dbReference type="Pfam" id="PF13581">
    <property type="entry name" value="HATPase_c_2"/>
    <property type="match status" value="1"/>
</dbReference>
<feature type="domain" description="Histidine kinase/HSP90-like ATPase" evidence="3">
    <location>
        <begin position="24"/>
        <end position="86"/>
    </location>
</feature>
<proteinExistence type="predicted"/>
<protein>
    <submittedName>
        <fullName evidence="4">ATP-binding protein</fullName>
    </submittedName>
</protein>
<name>A0A8T8HW12_9PSEU</name>
<evidence type="ECO:0000313" key="5">
    <source>
        <dbReference type="Proteomes" id="UP000671828"/>
    </source>
</evidence>
<dbReference type="CDD" id="cd16936">
    <property type="entry name" value="HATPase_RsbW-like"/>
    <property type="match status" value="1"/>
</dbReference>
<dbReference type="InterPro" id="IPR003594">
    <property type="entry name" value="HATPase_dom"/>
</dbReference>
<evidence type="ECO:0000256" key="2">
    <source>
        <dbReference type="SAM" id="MobiDB-lite"/>
    </source>
</evidence>
<dbReference type="PANTHER" id="PTHR35526:SF3">
    <property type="entry name" value="ANTI-SIGMA-F FACTOR RSBW"/>
    <property type="match status" value="1"/>
</dbReference>
<keyword evidence="4" id="KW-0067">ATP-binding</keyword>
<dbReference type="PANTHER" id="PTHR35526">
    <property type="entry name" value="ANTI-SIGMA-F FACTOR RSBW-RELATED"/>
    <property type="match status" value="1"/>
</dbReference>
<dbReference type="EMBL" id="CP072788">
    <property type="protein sequence ID" value="QTR02559.1"/>
    <property type="molecule type" value="Genomic_DNA"/>
</dbReference>
<dbReference type="GO" id="GO:0005524">
    <property type="term" value="F:ATP binding"/>
    <property type="evidence" value="ECO:0007669"/>
    <property type="project" value="UniProtKB-KW"/>
</dbReference>
<keyword evidence="1" id="KW-0808">Transferase</keyword>
<reference evidence="4" key="1">
    <citation type="submission" date="2021-04" db="EMBL/GenBank/DDBJ databases">
        <title>Saccharothrix algeriensis WGS.</title>
        <authorList>
            <person name="Stuskova K."/>
            <person name="Hakalova E."/>
            <person name="Tebbal A.B."/>
            <person name="Eichmeier A."/>
        </authorList>
    </citation>
    <scope>NUCLEOTIDE SEQUENCE</scope>
    <source>
        <strain evidence="4">NRRL B-24137</strain>
    </source>
</reference>
<dbReference type="Proteomes" id="UP000671828">
    <property type="component" value="Chromosome"/>
</dbReference>
<dbReference type="AlphaFoldDB" id="A0A8T8HW12"/>
<evidence type="ECO:0000259" key="3">
    <source>
        <dbReference type="Pfam" id="PF13581"/>
    </source>
</evidence>
<sequence length="94" mass="9677">MDVPTVNPVVEYSPPRGPGGAGLARDFTRRTLAAWGYRGVHDDVVLAVSELVANAVRHAGGPAVLRLAGGADRVRVEVADGSPVRPGVRPAGVT</sequence>
<gene>
    <name evidence="4" type="ORF">J7S33_26215</name>
</gene>
<dbReference type="SUPFAM" id="SSF55874">
    <property type="entry name" value="ATPase domain of HSP90 chaperone/DNA topoisomerase II/histidine kinase"/>
    <property type="match status" value="1"/>
</dbReference>
<accession>A0A8T8HW12</accession>
<dbReference type="Gene3D" id="3.30.565.10">
    <property type="entry name" value="Histidine kinase-like ATPase, C-terminal domain"/>
    <property type="match status" value="1"/>
</dbReference>
<evidence type="ECO:0000313" key="4">
    <source>
        <dbReference type="EMBL" id="QTR02559.1"/>
    </source>
</evidence>
<feature type="non-terminal residue" evidence="4">
    <location>
        <position position="94"/>
    </location>
</feature>
<dbReference type="GO" id="GO:0004674">
    <property type="term" value="F:protein serine/threonine kinase activity"/>
    <property type="evidence" value="ECO:0007669"/>
    <property type="project" value="UniProtKB-KW"/>
</dbReference>